<feature type="binding site" evidence="6">
    <location>
        <position position="103"/>
    </location>
    <ligand>
        <name>(6R)-10-formyltetrahydrofolate</name>
        <dbReference type="ChEBI" id="CHEBI:195366"/>
    </ligand>
</feature>
<dbReference type="PANTHER" id="PTHR43369:SF2">
    <property type="entry name" value="PHOSPHORIBOSYLGLYCINAMIDE FORMYLTRANSFERASE"/>
    <property type="match status" value="1"/>
</dbReference>
<dbReference type="HAMAP" id="MF_01930">
    <property type="entry name" value="PurN"/>
    <property type="match status" value="1"/>
</dbReference>
<evidence type="ECO:0000256" key="6">
    <source>
        <dbReference type="HAMAP-Rule" id="MF_01930"/>
    </source>
</evidence>
<dbReference type="Pfam" id="PF00551">
    <property type="entry name" value="Formyl_trans_N"/>
    <property type="match status" value="1"/>
</dbReference>
<keyword evidence="2 6" id="KW-0808">Transferase</keyword>
<evidence type="ECO:0000256" key="5">
    <source>
        <dbReference type="ARBA" id="ARBA00047664"/>
    </source>
</evidence>
<dbReference type="STRING" id="222136.BBW65_04155"/>
<dbReference type="InterPro" id="IPR001555">
    <property type="entry name" value="GART_AS"/>
</dbReference>
<dbReference type="Gene3D" id="3.40.50.170">
    <property type="entry name" value="Formyl transferase, N-terminal domain"/>
    <property type="match status" value="1"/>
</dbReference>
<keyword evidence="3 6" id="KW-0658">Purine biosynthesis</keyword>
<gene>
    <name evidence="6" type="primary">purN</name>
    <name evidence="8" type="ORF">BBW65_04155</name>
</gene>
<feature type="domain" description="Formyl transferase N-terminal" evidence="7">
    <location>
        <begin position="3"/>
        <end position="183"/>
    </location>
</feature>
<feature type="binding site" evidence="6">
    <location>
        <begin position="12"/>
        <end position="14"/>
    </location>
    <ligand>
        <name>N(1)-(5-phospho-beta-D-ribosyl)glycinamide</name>
        <dbReference type="ChEBI" id="CHEBI:143788"/>
    </ligand>
</feature>
<feature type="active site" description="Proton donor" evidence="6">
    <location>
        <position position="105"/>
    </location>
</feature>
<comment type="catalytic activity">
    <reaction evidence="5 6">
        <text>N(1)-(5-phospho-beta-D-ribosyl)glycinamide + (6R)-10-formyltetrahydrofolate = N(2)-formyl-N(1)-(5-phospho-beta-D-ribosyl)glycinamide + (6S)-5,6,7,8-tetrahydrofolate + H(+)</text>
        <dbReference type="Rhea" id="RHEA:15053"/>
        <dbReference type="ChEBI" id="CHEBI:15378"/>
        <dbReference type="ChEBI" id="CHEBI:57453"/>
        <dbReference type="ChEBI" id="CHEBI:143788"/>
        <dbReference type="ChEBI" id="CHEBI:147286"/>
        <dbReference type="ChEBI" id="CHEBI:195366"/>
        <dbReference type="EC" id="2.1.2.2"/>
    </reaction>
</comment>
<proteinExistence type="inferred from homology"/>
<dbReference type="GO" id="GO:0004644">
    <property type="term" value="F:phosphoribosylglycinamide formyltransferase activity"/>
    <property type="evidence" value="ECO:0007669"/>
    <property type="project" value="UniProtKB-UniRule"/>
</dbReference>
<protein>
    <recommendedName>
        <fullName evidence="6">Phosphoribosylglycinamide formyltransferase</fullName>
        <ecNumber evidence="6">2.1.2.2</ecNumber>
    </recommendedName>
    <alternativeName>
        <fullName evidence="6">5'-phosphoribosylglycinamide transformylase</fullName>
    </alternativeName>
    <alternativeName>
        <fullName evidence="6">GAR transformylase</fullName>
        <shortName evidence="6">GART</shortName>
    </alternativeName>
</protein>
<evidence type="ECO:0000259" key="7">
    <source>
        <dbReference type="Pfam" id="PF00551"/>
    </source>
</evidence>
<reference evidence="9" key="1">
    <citation type="submission" date="2016-07" db="EMBL/GenBank/DDBJ databases">
        <authorList>
            <person name="Florea S."/>
            <person name="Webb J.S."/>
            <person name="Jaromczyk J."/>
            <person name="Schardl C.L."/>
        </authorList>
    </citation>
    <scope>NUCLEOTIDE SEQUENCE [LARGE SCALE GENOMIC DNA]</scope>
    <source>
        <strain evidence="9">MIT 01-6242</strain>
    </source>
</reference>
<keyword evidence="9" id="KW-1185">Reference proteome</keyword>
<dbReference type="InterPro" id="IPR004607">
    <property type="entry name" value="GART"/>
</dbReference>
<dbReference type="CDD" id="cd08645">
    <property type="entry name" value="FMT_core_GART"/>
    <property type="match status" value="1"/>
</dbReference>
<comment type="function">
    <text evidence="6">Catalyzes the transfer of a formyl group from 10-formyltetrahydrofolate to 5-phospho-ribosyl-glycinamide (GAR), producing 5-phospho-ribosyl-N-formylglycinamide (FGAR) and tetrahydrofolate.</text>
</comment>
<dbReference type="EMBL" id="CP016503">
    <property type="protein sequence ID" value="ANV98044.1"/>
    <property type="molecule type" value="Genomic_DNA"/>
</dbReference>
<evidence type="ECO:0000313" key="9">
    <source>
        <dbReference type="Proteomes" id="UP000092884"/>
    </source>
</evidence>
<dbReference type="RefSeq" id="WP_066340143.1">
    <property type="nucleotide sequence ID" value="NZ_CP016503.1"/>
</dbReference>
<dbReference type="InterPro" id="IPR036477">
    <property type="entry name" value="Formyl_transf_N_sf"/>
</dbReference>
<dbReference type="UniPathway" id="UPA00074">
    <property type="reaction ID" value="UER00126"/>
</dbReference>
<dbReference type="PANTHER" id="PTHR43369">
    <property type="entry name" value="PHOSPHORIBOSYLGLYCINAMIDE FORMYLTRANSFERASE"/>
    <property type="match status" value="1"/>
</dbReference>
<name>A0A1B1U5H0_9HELI</name>
<evidence type="ECO:0000256" key="4">
    <source>
        <dbReference type="ARBA" id="ARBA00038440"/>
    </source>
</evidence>
<evidence type="ECO:0000256" key="1">
    <source>
        <dbReference type="ARBA" id="ARBA00005054"/>
    </source>
</evidence>
<comment type="pathway">
    <text evidence="1 6">Purine metabolism; IMP biosynthesis via de novo pathway; N(2)-formyl-N(1)-(5-phospho-D-ribosyl)glycinamide from N(1)-(5-phospho-D-ribosyl)glycinamide (10-formyl THF route): step 1/1.</text>
</comment>
<dbReference type="AlphaFoldDB" id="A0A1B1U5H0"/>
<dbReference type="PROSITE" id="PS00373">
    <property type="entry name" value="GART"/>
    <property type="match status" value="1"/>
</dbReference>
<sequence>MLNIAILVSGNGSNLQSLIDYQNQGKLKNGKLSLVISNKADAYALTRASDSNLPSFALTNPATFETEALEKMREYKIDCIVLAGFLKILSPRFIQAFPNKIINIHPSLIPSFCGAGFYGIKVHQEALKYGVKVSGASVHLVNEVVDGGQIIAQRAVRISAKETPSSLQKKVATIEQKILPQALQTLINQILKENK</sequence>
<dbReference type="EC" id="2.1.2.2" evidence="6"/>
<dbReference type="Proteomes" id="UP000092884">
    <property type="component" value="Chromosome"/>
</dbReference>
<dbReference type="KEGG" id="het:BBW65_04155"/>
<accession>A0A1B1U5H0</accession>
<evidence type="ECO:0000256" key="2">
    <source>
        <dbReference type="ARBA" id="ARBA00022679"/>
    </source>
</evidence>
<feature type="binding site" evidence="6">
    <location>
        <begin position="86"/>
        <end position="89"/>
    </location>
    <ligand>
        <name>(6R)-10-formyltetrahydrofolate</name>
        <dbReference type="ChEBI" id="CHEBI:195366"/>
    </ligand>
</feature>
<evidence type="ECO:0000313" key="8">
    <source>
        <dbReference type="EMBL" id="ANV98044.1"/>
    </source>
</evidence>
<dbReference type="OrthoDB" id="9806170at2"/>
<feature type="site" description="Raises pKa of active site His" evidence="6">
    <location>
        <position position="146"/>
    </location>
</feature>
<comment type="similarity">
    <text evidence="4 6">Belongs to the GART family.</text>
</comment>
<comment type="caution">
    <text evidence="6">Lacks conserved residue(s) required for the propagation of feature annotation.</text>
</comment>
<dbReference type="SUPFAM" id="SSF53328">
    <property type="entry name" value="Formyltransferase"/>
    <property type="match status" value="1"/>
</dbReference>
<dbReference type="GO" id="GO:0005829">
    <property type="term" value="C:cytosol"/>
    <property type="evidence" value="ECO:0007669"/>
    <property type="project" value="TreeGrafter"/>
</dbReference>
<dbReference type="InterPro" id="IPR002376">
    <property type="entry name" value="Formyl_transf_N"/>
</dbReference>
<dbReference type="NCBIfam" id="TIGR00639">
    <property type="entry name" value="PurN"/>
    <property type="match status" value="1"/>
</dbReference>
<organism evidence="8 9">
    <name type="scientific">Helicobacter enhydrae</name>
    <dbReference type="NCBI Taxonomy" id="222136"/>
    <lineage>
        <taxon>Bacteria</taxon>
        <taxon>Pseudomonadati</taxon>
        <taxon>Campylobacterota</taxon>
        <taxon>Epsilonproteobacteria</taxon>
        <taxon>Campylobacterales</taxon>
        <taxon>Helicobacteraceae</taxon>
        <taxon>Helicobacter</taxon>
    </lineage>
</organism>
<evidence type="ECO:0000256" key="3">
    <source>
        <dbReference type="ARBA" id="ARBA00022755"/>
    </source>
</evidence>
<dbReference type="GO" id="GO:0006189">
    <property type="term" value="P:'de novo' IMP biosynthetic process"/>
    <property type="evidence" value="ECO:0007669"/>
    <property type="project" value="UniProtKB-UniRule"/>
</dbReference>